<evidence type="ECO:0000313" key="2">
    <source>
        <dbReference type="Proteomes" id="UP000298513"/>
    </source>
</evidence>
<protein>
    <recommendedName>
        <fullName evidence="3">Type A2 lantipeptide</fullName>
    </recommendedName>
</protein>
<name>A0A4Z1DKZ3_STRGP</name>
<dbReference type="RefSeq" id="WP_135791981.1">
    <property type="nucleotide sequence ID" value="NZ_BNBQ01000007.1"/>
</dbReference>
<dbReference type="Proteomes" id="UP000298513">
    <property type="component" value="Unassembled WGS sequence"/>
</dbReference>
<evidence type="ECO:0000313" key="1">
    <source>
        <dbReference type="EMBL" id="TGN83157.1"/>
    </source>
</evidence>
<evidence type="ECO:0008006" key="3">
    <source>
        <dbReference type="Google" id="ProtNLM"/>
    </source>
</evidence>
<organism evidence="1 2">
    <name type="scientific">Streptomyces griseoluteus</name>
    <dbReference type="NCBI Taxonomy" id="29306"/>
    <lineage>
        <taxon>Bacteria</taxon>
        <taxon>Bacillati</taxon>
        <taxon>Actinomycetota</taxon>
        <taxon>Actinomycetes</taxon>
        <taxon>Kitasatosporales</taxon>
        <taxon>Streptomycetaceae</taxon>
        <taxon>Streptomyces</taxon>
    </lineage>
</organism>
<keyword evidence="2" id="KW-1185">Reference proteome</keyword>
<dbReference type="EMBL" id="SRRU01000005">
    <property type="protein sequence ID" value="TGN83157.1"/>
    <property type="molecule type" value="Genomic_DNA"/>
</dbReference>
<dbReference type="AlphaFoldDB" id="A0A4Z1DKZ3"/>
<proteinExistence type="predicted"/>
<gene>
    <name evidence="1" type="ORF">E5082_16380</name>
</gene>
<accession>A0A4Z1DKZ3</accession>
<dbReference type="GeneID" id="91532504"/>
<reference evidence="1 2" key="1">
    <citation type="submission" date="2019-04" db="EMBL/GenBank/DDBJ databases">
        <title>Streptomyces sp. nov. Bv016 isolated from bark of Buahinia variegata.</title>
        <authorList>
            <person name="Kanchanasin P."/>
            <person name="Tanasupawat S."/>
            <person name="Yuki M."/>
            <person name="Kudo T."/>
        </authorList>
    </citation>
    <scope>NUCLEOTIDE SEQUENCE [LARGE SCALE GENOMIC DNA]</scope>
    <source>
        <strain evidence="1 2">JCM 4765</strain>
    </source>
</reference>
<comment type="caution">
    <text evidence="1">The sequence shown here is derived from an EMBL/GenBank/DDBJ whole genome shotgun (WGS) entry which is preliminary data.</text>
</comment>
<sequence>MNSVPQVATTEISDADLDNVSGGLAVAGSGGLCIETPIASVASDLLAVATPEGVTTGVAFTAAH</sequence>